<dbReference type="GO" id="GO:0046872">
    <property type="term" value="F:metal ion binding"/>
    <property type="evidence" value="ECO:0007669"/>
    <property type="project" value="UniProtKB-KW"/>
</dbReference>
<feature type="domain" description="4Fe-4S ferredoxin-type" evidence="4">
    <location>
        <begin position="216"/>
        <end position="240"/>
    </location>
</feature>
<comment type="caution">
    <text evidence="5">The sequence shown here is derived from an EMBL/GenBank/DDBJ whole genome shotgun (WGS) entry which is preliminary data.</text>
</comment>
<reference evidence="5" key="1">
    <citation type="journal article" date="2018" name="Int. J. Syst. Evol. Microbiol.">
        <title>Carboxylicivirga sediminis sp. nov., isolated from coastal sediment.</title>
        <authorList>
            <person name="Wang F.Q."/>
            <person name="Ren L.H."/>
            <person name="Zou R.J."/>
            <person name="Sun Y.Z."/>
            <person name="Liu X.J."/>
            <person name="Jiang F."/>
            <person name="Liu L.J."/>
        </authorList>
    </citation>
    <scope>NUCLEOTIDE SEQUENCE</scope>
    <source>
        <strain evidence="5">JR1</strain>
    </source>
</reference>
<organism evidence="5 6">
    <name type="scientific">Carboxylicivirga sediminis</name>
    <dbReference type="NCBI Taxonomy" id="2006564"/>
    <lineage>
        <taxon>Bacteria</taxon>
        <taxon>Pseudomonadati</taxon>
        <taxon>Bacteroidota</taxon>
        <taxon>Bacteroidia</taxon>
        <taxon>Marinilabiliales</taxon>
        <taxon>Marinilabiliaceae</taxon>
        <taxon>Carboxylicivirga</taxon>
    </lineage>
</organism>
<protein>
    <submittedName>
        <fullName evidence="5">4Fe-4S binding protein</fullName>
    </submittedName>
</protein>
<dbReference type="Proteomes" id="UP000679220">
    <property type="component" value="Unassembled WGS sequence"/>
</dbReference>
<evidence type="ECO:0000256" key="3">
    <source>
        <dbReference type="ARBA" id="ARBA00023014"/>
    </source>
</evidence>
<evidence type="ECO:0000256" key="2">
    <source>
        <dbReference type="ARBA" id="ARBA00023004"/>
    </source>
</evidence>
<dbReference type="AlphaFoldDB" id="A0A941EY67"/>
<dbReference type="InterPro" id="IPR029039">
    <property type="entry name" value="Flavoprotein-like_sf"/>
</dbReference>
<name>A0A941EY67_9BACT</name>
<dbReference type="InterPro" id="IPR017896">
    <property type="entry name" value="4Fe4S_Fe-S-bd"/>
</dbReference>
<dbReference type="Pfam" id="PF00037">
    <property type="entry name" value="Fer4"/>
    <property type="match status" value="1"/>
</dbReference>
<keyword evidence="3" id="KW-0411">Iron-sulfur</keyword>
<dbReference type="PROSITE" id="PS51379">
    <property type="entry name" value="4FE4S_FER_2"/>
    <property type="match status" value="2"/>
</dbReference>
<keyword evidence="2" id="KW-0408">Iron</keyword>
<dbReference type="EMBL" id="JAGTAR010000001">
    <property type="protein sequence ID" value="MBR8533966.1"/>
    <property type="molecule type" value="Genomic_DNA"/>
</dbReference>
<keyword evidence="1" id="KW-0479">Metal-binding</keyword>
<dbReference type="PROSITE" id="PS00198">
    <property type="entry name" value="4FE4S_FER_1"/>
    <property type="match status" value="1"/>
</dbReference>
<dbReference type="Gene3D" id="3.40.50.360">
    <property type="match status" value="1"/>
</dbReference>
<accession>A0A941EY67</accession>
<evidence type="ECO:0000313" key="5">
    <source>
        <dbReference type="EMBL" id="MBR8533966.1"/>
    </source>
</evidence>
<dbReference type="GO" id="GO:0051536">
    <property type="term" value="F:iron-sulfur cluster binding"/>
    <property type="evidence" value="ECO:0007669"/>
    <property type="project" value="UniProtKB-KW"/>
</dbReference>
<dbReference type="SUPFAM" id="SSF52218">
    <property type="entry name" value="Flavoproteins"/>
    <property type="match status" value="1"/>
</dbReference>
<proteinExistence type="predicted"/>
<feature type="domain" description="4Fe-4S ferredoxin-type" evidence="4">
    <location>
        <begin position="183"/>
        <end position="212"/>
    </location>
</feature>
<sequence>MLQPSTPEIHHSRKVHAIFFSPARSTKKVVEAIASGIPGQVVSYDITQGIQKEISIAPEDVAVVGVPAYSGRVPELARQYLKQINGNGARAVITCVYGNNDYQYTLDELVQICSDGGFIPISSGAFVARHSIFQEVAKGRPDKKDLDKARQFGKQSVKHARLTTDGKPRIKGHHPNQAIGEVPVAARANSNCNFCGACARLCPVGAIDENNPKKTNKKACIACARCVEMCSYNARKFSGLLYYMARKRFEEQSQERKEVEVFIPL</sequence>
<dbReference type="RefSeq" id="WP_212187875.1">
    <property type="nucleotide sequence ID" value="NZ_JAGTAR010000001.1"/>
</dbReference>
<gene>
    <name evidence="5" type="ORF">KDU71_00205</name>
</gene>
<dbReference type="Gene3D" id="3.30.70.20">
    <property type="match status" value="1"/>
</dbReference>
<evidence type="ECO:0000259" key="4">
    <source>
        <dbReference type="PROSITE" id="PS51379"/>
    </source>
</evidence>
<dbReference type="InterPro" id="IPR017900">
    <property type="entry name" value="4Fe4S_Fe_S_CS"/>
</dbReference>
<dbReference type="SUPFAM" id="SSF54862">
    <property type="entry name" value="4Fe-4S ferredoxins"/>
    <property type="match status" value="1"/>
</dbReference>
<evidence type="ECO:0000313" key="6">
    <source>
        <dbReference type="Proteomes" id="UP000679220"/>
    </source>
</evidence>
<reference evidence="5" key="2">
    <citation type="submission" date="2021-04" db="EMBL/GenBank/DDBJ databases">
        <authorList>
            <person name="Zhang T."/>
            <person name="Zhang Y."/>
            <person name="Lu D."/>
            <person name="Zuo D."/>
            <person name="Du Z."/>
        </authorList>
    </citation>
    <scope>NUCLEOTIDE SEQUENCE</scope>
    <source>
        <strain evidence="5">JR1</strain>
    </source>
</reference>
<evidence type="ECO:0000256" key="1">
    <source>
        <dbReference type="ARBA" id="ARBA00022723"/>
    </source>
</evidence>
<keyword evidence="6" id="KW-1185">Reference proteome</keyword>